<dbReference type="InterPro" id="IPR035965">
    <property type="entry name" value="PAS-like_dom_sf"/>
</dbReference>
<dbReference type="InterPro" id="IPR003661">
    <property type="entry name" value="HisK_dim/P_dom"/>
</dbReference>
<dbReference type="InterPro" id="IPR029016">
    <property type="entry name" value="GAF-like_dom_sf"/>
</dbReference>
<evidence type="ECO:0000256" key="1">
    <source>
        <dbReference type="ARBA" id="ARBA00000085"/>
    </source>
</evidence>
<evidence type="ECO:0000256" key="4">
    <source>
        <dbReference type="ARBA" id="ARBA00022679"/>
    </source>
</evidence>
<dbReference type="SUPFAM" id="SSF55874">
    <property type="entry name" value="ATPase domain of HSP90 chaperone/DNA topoisomerase II/histidine kinase"/>
    <property type="match status" value="1"/>
</dbReference>
<dbReference type="InterPro" id="IPR013655">
    <property type="entry name" value="PAS_fold_3"/>
</dbReference>
<organism evidence="9 10">
    <name type="scientific">Pseudomonas mediterranea</name>
    <dbReference type="NCBI Taxonomy" id="183795"/>
    <lineage>
        <taxon>Bacteria</taxon>
        <taxon>Pseudomonadati</taxon>
        <taxon>Pseudomonadota</taxon>
        <taxon>Gammaproteobacteria</taxon>
        <taxon>Pseudomonadales</taxon>
        <taxon>Pseudomonadaceae</taxon>
        <taxon>Pseudomonas</taxon>
    </lineage>
</organism>
<dbReference type="SMART" id="SM00388">
    <property type="entry name" value="HisKA"/>
    <property type="match status" value="1"/>
</dbReference>
<dbReference type="InterPro" id="IPR003018">
    <property type="entry name" value="GAF"/>
</dbReference>
<dbReference type="PROSITE" id="PS50113">
    <property type="entry name" value="PAC"/>
    <property type="match status" value="3"/>
</dbReference>
<dbReference type="Gene3D" id="3.30.565.10">
    <property type="entry name" value="Histidine kinase-like ATPase, C-terminal domain"/>
    <property type="match status" value="1"/>
</dbReference>
<dbReference type="InterPro" id="IPR000700">
    <property type="entry name" value="PAS-assoc_C"/>
</dbReference>
<dbReference type="InterPro" id="IPR004358">
    <property type="entry name" value="Sig_transdc_His_kin-like_C"/>
</dbReference>
<dbReference type="Pfam" id="PF00512">
    <property type="entry name" value="HisKA"/>
    <property type="match status" value="1"/>
</dbReference>
<feature type="domain" description="PAC" evidence="8">
    <location>
        <begin position="332"/>
        <end position="384"/>
    </location>
</feature>
<evidence type="ECO:0000259" key="8">
    <source>
        <dbReference type="PROSITE" id="PS50113"/>
    </source>
</evidence>
<dbReference type="SMART" id="SM00387">
    <property type="entry name" value="HATPase_c"/>
    <property type="match status" value="1"/>
</dbReference>
<dbReference type="InterPro" id="IPR003594">
    <property type="entry name" value="HATPase_dom"/>
</dbReference>
<feature type="domain" description="PAS" evidence="7">
    <location>
        <begin position="1"/>
        <end position="71"/>
    </location>
</feature>
<dbReference type="PRINTS" id="PR00344">
    <property type="entry name" value="BCTRLSENSOR"/>
</dbReference>
<keyword evidence="3" id="KW-0597">Phosphoprotein</keyword>
<dbReference type="SUPFAM" id="SSF55781">
    <property type="entry name" value="GAF domain-like"/>
    <property type="match status" value="1"/>
</dbReference>
<dbReference type="Proteomes" id="UP000183772">
    <property type="component" value="Chromosome I"/>
</dbReference>
<evidence type="ECO:0000313" key="9">
    <source>
        <dbReference type="EMBL" id="SDU64084.1"/>
    </source>
</evidence>
<dbReference type="InterPro" id="IPR000014">
    <property type="entry name" value="PAS"/>
</dbReference>
<dbReference type="PANTHER" id="PTHR43304:SF1">
    <property type="entry name" value="PAC DOMAIN-CONTAINING PROTEIN"/>
    <property type="match status" value="1"/>
</dbReference>
<dbReference type="PANTHER" id="PTHR43304">
    <property type="entry name" value="PHYTOCHROME-LIKE PROTEIN CPH1"/>
    <property type="match status" value="1"/>
</dbReference>
<dbReference type="Gene3D" id="3.30.450.40">
    <property type="match status" value="1"/>
</dbReference>
<dbReference type="SUPFAM" id="SSF55785">
    <property type="entry name" value="PYP-like sensor domain (PAS domain)"/>
    <property type="match status" value="4"/>
</dbReference>
<dbReference type="FunFam" id="3.30.450.20:FF:000099">
    <property type="entry name" value="Sensory box sensor histidine kinase"/>
    <property type="match status" value="3"/>
</dbReference>
<dbReference type="CDD" id="cd00130">
    <property type="entry name" value="PAS"/>
    <property type="match status" value="4"/>
</dbReference>
<dbReference type="SUPFAM" id="SSF47384">
    <property type="entry name" value="Homodimeric domain of signal transducing histidine kinase"/>
    <property type="match status" value="1"/>
</dbReference>
<comment type="catalytic activity">
    <reaction evidence="1">
        <text>ATP + protein L-histidine = ADP + protein N-phospho-L-histidine.</text>
        <dbReference type="EC" id="2.7.13.3"/>
    </reaction>
</comment>
<feature type="domain" description="PAS" evidence="7">
    <location>
        <begin position="127"/>
        <end position="197"/>
    </location>
</feature>
<feature type="domain" description="Histidine kinase" evidence="6">
    <location>
        <begin position="704"/>
        <end position="920"/>
    </location>
</feature>
<evidence type="ECO:0000259" key="7">
    <source>
        <dbReference type="PROSITE" id="PS50112"/>
    </source>
</evidence>
<evidence type="ECO:0000256" key="3">
    <source>
        <dbReference type="ARBA" id="ARBA00022553"/>
    </source>
</evidence>
<feature type="domain" description="PAS" evidence="7">
    <location>
        <begin position="260"/>
        <end position="315"/>
    </location>
</feature>
<name>A0AAX2DEV8_9PSED</name>
<dbReference type="SMART" id="SM00091">
    <property type="entry name" value="PAS"/>
    <property type="match status" value="4"/>
</dbReference>
<dbReference type="InterPro" id="IPR052162">
    <property type="entry name" value="Sensor_kinase/Photoreceptor"/>
</dbReference>
<dbReference type="NCBIfam" id="TIGR00229">
    <property type="entry name" value="sensory_box"/>
    <property type="match status" value="4"/>
</dbReference>
<feature type="domain" description="PAC" evidence="8">
    <location>
        <begin position="633"/>
        <end position="684"/>
    </location>
</feature>
<dbReference type="EMBL" id="LT629790">
    <property type="protein sequence ID" value="SDU64084.1"/>
    <property type="molecule type" value="Genomic_DNA"/>
</dbReference>
<keyword evidence="4" id="KW-0808">Transferase</keyword>
<dbReference type="SMART" id="SM00086">
    <property type="entry name" value="PAC"/>
    <property type="match status" value="4"/>
</dbReference>
<dbReference type="RefSeq" id="WP_052126458.1">
    <property type="nucleotide sequence ID" value="NZ_CAKKMJ010000034.1"/>
</dbReference>
<evidence type="ECO:0000256" key="2">
    <source>
        <dbReference type="ARBA" id="ARBA00012438"/>
    </source>
</evidence>
<reference evidence="9 10" key="1">
    <citation type="submission" date="2016-10" db="EMBL/GenBank/DDBJ databases">
        <authorList>
            <person name="Varghese N."/>
            <person name="Submissions S."/>
        </authorList>
    </citation>
    <scope>NUCLEOTIDE SEQUENCE [LARGE SCALE GENOMIC DNA]</scope>
    <source>
        <strain evidence="9 10">DSM 16733</strain>
    </source>
</reference>
<evidence type="ECO:0000259" key="6">
    <source>
        <dbReference type="PROSITE" id="PS50109"/>
    </source>
</evidence>
<protein>
    <recommendedName>
        <fullName evidence="2">histidine kinase</fullName>
        <ecNumber evidence="2">2.7.13.3</ecNumber>
    </recommendedName>
</protein>
<proteinExistence type="predicted"/>
<keyword evidence="5" id="KW-0418">Kinase</keyword>
<dbReference type="PROSITE" id="PS50109">
    <property type="entry name" value="HIS_KIN"/>
    <property type="match status" value="1"/>
</dbReference>
<dbReference type="InterPro" id="IPR005467">
    <property type="entry name" value="His_kinase_dom"/>
</dbReference>
<dbReference type="InterPro" id="IPR001610">
    <property type="entry name" value="PAC"/>
</dbReference>
<dbReference type="Pfam" id="PF02518">
    <property type="entry name" value="HATPase_c"/>
    <property type="match status" value="1"/>
</dbReference>
<dbReference type="Gene3D" id="1.10.287.130">
    <property type="match status" value="1"/>
</dbReference>
<dbReference type="Pfam" id="PF13185">
    <property type="entry name" value="GAF_2"/>
    <property type="match status" value="1"/>
</dbReference>
<dbReference type="GO" id="GO:0000155">
    <property type="term" value="F:phosphorelay sensor kinase activity"/>
    <property type="evidence" value="ECO:0007669"/>
    <property type="project" value="InterPro"/>
</dbReference>
<dbReference type="PROSITE" id="PS50112">
    <property type="entry name" value="PAS"/>
    <property type="match status" value="3"/>
</dbReference>
<feature type="domain" description="PAC" evidence="8">
    <location>
        <begin position="200"/>
        <end position="252"/>
    </location>
</feature>
<accession>A0AAX2DEV8</accession>
<dbReference type="Gene3D" id="3.30.450.20">
    <property type="entry name" value="PAS domain"/>
    <property type="match status" value="4"/>
</dbReference>
<dbReference type="EC" id="2.7.13.3" evidence="2"/>
<dbReference type="GeneID" id="76213961"/>
<dbReference type="AlphaFoldDB" id="A0AAX2DEV8"/>
<evidence type="ECO:0000313" key="10">
    <source>
        <dbReference type="Proteomes" id="UP000183772"/>
    </source>
</evidence>
<gene>
    <name evidence="9" type="ORF">SAMN05216476_3897</name>
</gene>
<sequence length="949" mass="104640">MDNELDSIIDGLPGMAWTAGIDGGVDYVNQYWSRYTGRNREEAMGEGWHAVVHPDDRAQVFECWRAILKGDEPRGIQARLRRADGVYRRFVVRVNPLTDTAGAVRKWCGICTDIEEYCAVAQPACMAEPGLRTMIDSIPALVSLMSPSGDLECVNIHNLEYMGATLEELKEWAVSEIIHVEDRPRIIDSWAQAVATGDPFRAELRIRRADGAYHWFIANGMPMRDETGRITRWWVITIDIDEQKRDKALIAKALAEISASEARLRSIINAVPGFVWSATPDGNVSFLNQRWCDYTGIALEDACGTGWMAAIHPDDGGALAAYWKALATGEPGEFEARLRRFDGTFRWFLIRAVPERDESGQVVRWYGENTDIEDRKRAEMLLAGEKRLLGMIAGGSALKRILEALCALAEASFDGCVCSIVQVDRKHPYPTQEAIPRILPGAAPSMPASLVAGLDGRVADADACPAALVATRNEQVICCDLASETRWKDWCSTALANGLRANWSTPITSVNGEVTGVLSILHPESTAPGPLQQTLIAQITHLASIAIDRARGEAALRQSEAFLAKAQRLSSTGTFLWRVGSDELTWSEEIYRILDLDPSVTPTLDFIYTRIHPDDISAYKEMIRHQRKKGQDFEHEHRLQLPDGTVKHVHLVAHAMRDGEGQLEYIAALQDVTQRRLSEAALGKVRSELAHLARVASLGALTASIAHEVNQPLAGIITNASTCLRMLGANPPNVDGALETARRTIRDGNRASDVINRLRVLFSKKSIAIEDVDINEAAREVIALLLGELQRGAVILHPEFADGLPPVRGDRVQLQQVILNLILNAKEAMSKMTDRPRRMQVSTGLQDDHVYLDVRDNGVGFDPQDAERLFGAFYTTKSSGMGIGLSVSHSIIEKHNGRIWACVNDIGPGATFRFSIPCKGQRGPAEVIQGVREPGAERDCEPTREVFNG</sequence>
<dbReference type="InterPro" id="IPR036890">
    <property type="entry name" value="HATPase_C_sf"/>
</dbReference>
<dbReference type="Gene3D" id="2.10.70.100">
    <property type="match status" value="1"/>
</dbReference>
<keyword evidence="10" id="KW-1185">Reference proteome</keyword>
<dbReference type="SMART" id="SM00065">
    <property type="entry name" value="GAF"/>
    <property type="match status" value="1"/>
</dbReference>
<dbReference type="Pfam" id="PF08447">
    <property type="entry name" value="PAS_3"/>
    <property type="match status" value="4"/>
</dbReference>
<evidence type="ECO:0000256" key="5">
    <source>
        <dbReference type="ARBA" id="ARBA00022777"/>
    </source>
</evidence>
<dbReference type="InterPro" id="IPR036097">
    <property type="entry name" value="HisK_dim/P_sf"/>
</dbReference>
<dbReference type="CDD" id="cd00082">
    <property type="entry name" value="HisKA"/>
    <property type="match status" value="1"/>
</dbReference>